<dbReference type="PANTHER" id="PTHR46401">
    <property type="entry name" value="GLYCOSYLTRANSFERASE WBBK-RELATED"/>
    <property type="match status" value="1"/>
</dbReference>
<keyword evidence="1" id="KW-0808">Transferase</keyword>
<evidence type="ECO:0000313" key="4">
    <source>
        <dbReference type="Proteomes" id="UP000177912"/>
    </source>
</evidence>
<evidence type="ECO:0000313" key="3">
    <source>
        <dbReference type="EMBL" id="OGE80344.1"/>
    </source>
</evidence>
<accession>A0A1F5NS08</accession>
<dbReference type="GO" id="GO:0009103">
    <property type="term" value="P:lipopolysaccharide biosynthetic process"/>
    <property type="evidence" value="ECO:0007669"/>
    <property type="project" value="TreeGrafter"/>
</dbReference>
<comment type="caution">
    <text evidence="3">The sequence shown here is derived from an EMBL/GenBank/DDBJ whole genome shotgun (WGS) entry which is preliminary data.</text>
</comment>
<dbReference type="EMBL" id="MFEI01000034">
    <property type="protein sequence ID" value="OGE80344.1"/>
    <property type="molecule type" value="Genomic_DNA"/>
</dbReference>
<dbReference type="Pfam" id="PF00534">
    <property type="entry name" value="Glycos_transf_1"/>
    <property type="match status" value="1"/>
</dbReference>
<dbReference type="PANTHER" id="PTHR46401:SF2">
    <property type="entry name" value="GLYCOSYLTRANSFERASE WBBK-RELATED"/>
    <property type="match status" value="1"/>
</dbReference>
<dbReference type="Gene3D" id="3.40.50.2000">
    <property type="entry name" value="Glycogen Phosphorylase B"/>
    <property type="match status" value="2"/>
</dbReference>
<evidence type="ECO:0000256" key="1">
    <source>
        <dbReference type="ARBA" id="ARBA00022679"/>
    </source>
</evidence>
<dbReference type="AlphaFoldDB" id="A0A1F5NS08"/>
<protein>
    <recommendedName>
        <fullName evidence="2">Glycosyl transferase family 1 domain-containing protein</fullName>
    </recommendedName>
</protein>
<sequence>MKTCEALVGAGVGLELWLPKRNNLMFKNINPFEYYHLTAKFRIRYLDCWDTVGKFKFFPGLGFYLESKTFAFSVGRELKRVDHDDLIFYSRDTYPLVPVMKRRLPFFYEIHTLTKNPSRIIKRVFKEARGVVAISKGLVSEVNKYISGKKVFLSPDGVDLSFFADNISKQEARRELGIPEGKKIVLYAGHLYAWKGARILAQASVSLDSDTVVCFVGGTDSDISEFRDFIKRSELDRVKHLGRVKHEEIPKYLAVADVLVLPNSAKFEISKYYTSPLKLFEYMAARRPIVASDLPSLREVLDESMAVFFVPDDPIDLARKIRSVLLGEIPVERLAVNAHGKVQKYSWSARSAGIISFIKKMT</sequence>
<proteinExistence type="predicted"/>
<dbReference type="STRING" id="1817822.A2826_02720"/>
<evidence type="ECO:0000259" key="2">
    <source>
        <dbReference type="Pfam" id="PF00534"/>
    </source>
</evidence>
<organism evidence="3 4">
    <name type="scientific">Candidatus Doudnabacteria bacterium RIFCSPHIGHO2_01_FULL_43_23</name>
    <dbReference type="NCBI Taxonomy" id="1817822"/>
    <lineage>
        <taxon>Bacteria</taxon>
        <taxon>Candidatus Doudnaibacteriota</taxon>
    </lineage>
</organism>
<dbReference type="SUPFAM" id="SSF53756">
    <property type="entry name" value="UDP-Glycosyltransferase/glycogen phosphorylase"/>
    <property type="match status" value="1"/>
</dbReference>
<reference evidence="3 4" key="1">
    <citation type="journal article" date="2016" name="Nat. Commun.">
        <title>Thousands of microbial genomes shed light on interconnected biogeochemical processes in an aquifer system.</title>
        <authorList>
            <person name="Anantharaman K."/>
            <person name="Brown C.T."/>
            <person name="Hug L.A."/>
            <person name="Sharon I."/>
            <person name="Castelle C.J."/>
            <person name="Probst A.J."/>
            <person name="Thomas B.C."/>
            <person name="Singh A."/>
            <person name="Wilkins M.J."/>
            <person name="Karaoz U."/>
            <person name="Brodie E.L."/>
            <person name="Williams K.H."/>
            <person name="Hubbard S.S."/>
            <person name="Banfield J.F."/>
        </authorList>
    </citation>
    <scope>NUCLEOTIDE SEQUENCE [LARGE SCALE GENOMIC DNA]</scope>
</reference>
<dbReference type="Proteomes" id="UP000177912">
    <property type="component" value="Unassembled WGS sequence"/>
</dbReference>
<gene>
    <name evidence="3" type="ORF">A2826_02720</name>
</gene>
<dbReference type="GO" id="GO:0016757">
    <property type="term" value="F:glycosyltransferase activity"/>
    <property type="evidence" value="ECO:0007669"/>
    <property type="project" value="InterPro"/>
</dbReference>
<dbReference type="InterPro" id="IPR001296">
    <property type="entry name" value="Glyco_trans_1"/>
</dbReference>
<feature type="domain" description="Glycosyl transferase family 1" evidence="2">
    <location>
        <begin position="169"/>
        <end position="338"/>
    </location>
</feature>
<name>A0A1F5NS08_9BACT</name>